<accession>A0A8J7RKY2</accession>
<dbReference type="InterPro" id="IPR036567">
    <property type="entry name" value="RHF-like"/>
</dbReference>
<dbReference type="Proteomes" id="UP000673975">
    <property type="component" value="Unassembled WGS sequence"/>
</dbReference>
<proteinExistence type="predicted"/>
<dbReference type="EMBL" id="JAFIDN010000003">
    <property type="protein sequence ID" value="MBP3192048.1"/>
    <property type="molecule type" value="Genomic_DNA"/>
</dbReference>
<evidence type="ECO:0008006" key="3">
    <source>
        <dbReference type="Google" id="ProtNLM"/>
    </source>
</evidence>
<reference evidence="1" key="1">
    <citation type="submission" date="2021-02" db="EMBL/GenBank/DDBJ databases">
        <title>Natronogracilivirga saccharolytica gen. nov. sp. nov. a new anaerobic, haloalkiliphilic carbohydrate-fermenting bacterium from soda lake and proposing of Cyclonatronumiaceae fam. nov. in the phylum Balneolaeota.</title>
        <authorList>
            <person name="Zhilina T.N."/>
            <person name="Sorokin D.Y."/>
            <person name="Zavarzina D.G."/>
            <person name="Toshchakov S.V."/>
            <person name="Kublanov I.V."/>
        </authorList>
    </citation>
    <scope>NUCLEOTIDE SEQUENCE</scope>
    <source>
        <strain evidence="1">Z-1702</strain>
    </source>
</reference>
<name>A0A8J7RKY2_9BACT</name>
<dbReference type="InterPro" id="IPR003489">
    <property type="entry name" value="RHF/RaiA"/>
</dbReference>
<comment type="caution">
    <text evidence="1">The sequence shown here is derived from an EMBL/GenBank/DDBJ whole genome shotgun (WGS) entry which is preliminary data.</text>
</comment>
<sequence>MLKHIIHNHKKLLNKEKAEQFEGLIQKQTQKLQRYFKRYRKPVVLDIILSEDDRQYHMTLNLNMRSGPVIVKRKNSDLRALTHDAFDSLKNRITETLEKERKEHLYTKRKQRSEHFDELMGYLRETRETADRNTFEALLKRGVPGLRNYLDRRVKQTNTAAGEDTGLRVDDLAGELYTRIYDRFGDHPEEAGSRLSWMYGQADSFMEEKLTENDLLETSGTPDDARTGIPQEPEFTYSVDAEGELVPVDELDDPVFIHNMYNIEDIFTENPDEAEEMRLKVDERMTRDGFHHLVSSELATQPFFKRSVFDLYIIDRFEADEIADIKDCSSKEVEQALLEVRTYLKERIRSRIKSEEVAP</sequence>
<keyword evidence="2" id="KW-1185">Reference proteome</keyword>
<dbReference type="AlphaFoldDB" id="A0A8J7RKY2"/>
<dbReference type="Pfam" id="PF02482">
    <property type="entry name" value="Ribosomal_S30AE"/>
    <property type="match status" value="1"/>
</dbReference>
<dbReference type="RefSeq" id="WP_210510945.1">
    <property type="nucleotide sequence ID" value="NZ_JAFIDN010000003.1"/>
</dbReference>
<gene>
    <name evidence="1" type="ORF">NATSA_05175</name>
</gene>
<evidence type="ECO:0000313" key="1">
    <source>
        <dbReference type="EMBL" id="MBP3192048.1"/>
    </source>
</evidence>
<dbReference type="Gene3D" id="3.30.160.100">
    <property type="entry name" value="Ribosome hibernation promotion factor-like"/>
    <property type="match status" value="1"/>
</dbReference>
<organism evidence="1 2">
    <name type="scientific">Natronogracilivirga saccharolytica</name>
    <dbReference type="NCBI Taxonomy" id="2812953"/>
    <lineage>
        <taxon>Bacteria</taxon>
        <taxon>Pseudomonadati</taxon>
        <taxon>Balneolota</taxon>
        <taxon>Balneolia</taxon>
        <taxon>Balneolales</taxon>
        <taxon>Cyclonatronaceae</taxon>
        <taxon>Natronogracilivirga</taxon>
    </lineage>
</organism>
<evidence type="ECO:0000313" key="2">
    <source>
        <dbReference type="Proteomes" id="UP000673975"/>
    </source>
</evidence>
<protein>
    <recommendedName>
        <fullName evidence="3">Sigma-70 family RNA polymerase sigma factor</fullName>
    </recommendedName>
</protein>
<dbReference type="SUPFAM" id="SSF69754">
    <property type="entry name" value="Ribosome binding protein Y (YfiA homologue)"/>
    <property type="match status" value="1"/>
</dbReference>